<proteinExistence type="predicted"/>
<protein>
    <submittedName>
        <fullName evidence="1">CotH kinase family protein</fullName>
    </submittedName>
</protein>
<name>A0A9D1GRT6_9FIRM</name>
<sequence length="260" mass="29648">PDSYPGIFENAKFKGSEADQKRVIEALKTLSTGENLEIAVNVDEVLRYFTVQVFVMNWDSYLGHTGHNYFLYEEDGVLSILPWDYNLAFGTYALGMTDPIKDPNILINYPINTPAEGEVMLNRPLYHNLMKHDEYFARYHAYFDKLLSEYFESGRFEATLRQTEKLIAPYVQKDPTAFCSYADHQLAVDTLEQVCLHRAQSIRGQLDGEIPATIRGQQENPDAKVDASGIQLTNLEDFKDLEESKDRQDAALRDITGKST</sequence>
<feature type="non-terminal residue" evidence="1">
    <location>
        <position position="1"/>
    </location>
</feature>
<dbReference type="EMBL" id="DVLL01000003">
    <property type="protein sequence ID" value="HIT58198.1"/>
    <property type="molecule type" value="Genomic_DNA"/>
</dbReference>
<evidence type="ECO:0000313" key="2">
    <source>
        <dbReference type="Proteomes" id="UP000824136"/>
    </source>
</evidence>
<keyword evidence="1" id="KW-0808">Transferase</keyword>
<dbReference type="Pfam" id="PF08757">
    <property type="entry name" value="CotH"/>
    <property type="match status" value="1"/>
</dbReference>
<organism evidence="1 2">
    <name type="scientific">Candidatus Faeciplasma pullistercoris</name>
    <dbReference type="NCBI Taxonomy" id="2840800"/>
    <lineage>
        <taxon>Bacteria</taxon>
        <taxon>Bacillati</taxon>
        <taxon>Bacillota</taxon>
        <taxon>Clostridia</taxon>
        <taxon>Eubacteriales</taxon>
        <taxon>Oscillospiraceae</taxon>
        <taxon>Oscillospiraceae incertae sedis</taxon>
        <taxon>Candidatus Faeciplasma</taxon>
    </lineage>
</organism>
<evidence type="ECO:0000313" key="1">
    <source>
        <dbReference type="EMBL" id="HIT58198.1"/>
    </source>
</evidence>
<reference evidence="1" key="1">
    <citation type="submission" date="2020-10" db="EMBL/GenBank/DDBJ databases">
        <authorList>
            <person name="Gilroy R."/>
        </authorList>
    </citation>
    <scope>NUCLEOTIDE SEQUENCE</scope>
    <source>
        <strain evidence="1">CHK33-4379</strain>
    </source>
</reference>
<dbReference type="AlphaFoldDB" id="A0A9D1GRT6"/>
<comment type="caution">
    <text evidence="1">The sequence shown here is derived from an EMBL/GenBank/DDBJ whole genome shotgun (WGS) entry which is preliminary data.</text>
</comment>
<accession>A0A9D1GRT6</accession>
<dbReference type="InterPro" id="IPR014867">
    <property type="entry name" value="Spore_coat_CotH_CotH2/3/7"/>
</dbReference>
<dbReference type="GO" id="GO:0016301">
    <property type="term" value="F:kinase activity"/>
    <property type="evidence" value="ECO:0007669"/>
    <property type="project" value="UniProtKB-KW"/>
</dbReference>
<reference evidence="1" key="2">
    <citation type="journal article" date="2021" name="PeerJ">
        <title>Extensive microbial diversity within the chicken gut microbiome revealed by metagenomics and culture.</title>
        <authorList>
            <person name="Gilroy R."/>
            <person name="Ravi A."/>
            <person name="Getino M."/>
            <person name="Pursley I."/>
            <person name="Horton D.L."/>
            <person name="Alikhan N.F."/>
            <person name="Baker D."/>
            <person name="Gharbi K."/>
            <person name="Hall N."/>
            <person name="Watson M."/>
            <person name="Adriaenssens E.M."/>
            <person name="Foster-Nyarko E."/>
            <person name="Jarju S."/>
            <person name="Secka A."/>
            <person name="Antonio M."/>
            <person name="Oren A."/>
            <person name="Chaudhuri R.R."/>
            <person name="La Ragione R."/>
            <person name="Hildebrand F."/>
            <person name="Pallen M.J."/>
        </authorList>
    </citation>
    <scope>NUCLEOTIDE SEQUENCE</scope>
    <source>
        <strain evidence="1">CHK33-4379</strain>
    </source>
</reference>
<dbReference type="Proteomes" id="UP000824136">
    <property type="component" value="Unassembled WGS sequence"/>
</dbReference>
<dbReference type="PANTHER" id="PTHR40050">
    <property type="entry name" value="INNER SPORE COAT PROTEIN H"/>
    <property type="match status" value="1"/>
</dbReference>
<keyword evidence="1" id="KW-0418">Kinase</keyword>
<gene>
    <name evidence="1" type="ORF">IAC39_00505</name>
</gene>
<dbReference type="PANTHER" id="PTHR40050:SF1">
    <property type="entry name" value="INNER SPORE COAT PROTEIN H"/>
    <property type="match status" value="1"/>
</dbReference>